<feature type="transmembrane region" description="Helical" evidence="7">
    <location>
        <begin position="84"/>
        <end position="103"/>
    </location>
</feature>
<evidence type="ECO:0000256" key="1">
    <source>
        <dbReference type="ARBA" id="ARBA00004141"/>
    </source>
</evidence>
<dbReference type="InterPro" id="IPR002524">
    <property type="entry name" value="Cation_efflux"/>
</dbReference>
<evidence type="ECO:0000256" key="5">
    <source>
        <dbReference type="ARBA" id="ARBA00022989"/>
    </source>
</evidence>
<dbReference type="EMBL" id="UINC01074944">
    <property type="protein sequence ID" value="SVC12642.1"/>
    <property type="molecule type" value="Genomic_DNA"/>
</dbReference>
<comment type="subcellular location">
    <subcellularLocation>
        <location evidence="1">Membrane</location>
        <topology evidence="1">Multi-pass membrane protein</topology>
    </subcellularLocation>
</comment>
<dbReference type="InterPro" id="IPR027470">
    <property type="entry name" value="Cation_efflux_CTD"/>
</dbReference>
<feature type="transmembrane region" description="Helical" evidence="7">
    <location>
        <begin position="115"/>
        <end position="132"/>
    </location>
</feature>
<dbReference type="Pfam" id="PF01545">
    <property type="entry name" value="Cation_efflux"/>
    <property type="match status" value="1"/>
</dbReference>
<dbReference type="Gene3D" id="1.20.1510.10">
    <property type="entry name" value="Cation efflux protein transmembrane domain"/>
    <property type="match status" value="1"/>
</dbReference>
<evidence type="ECO:0000256" key="3">
    <source>
        <dbReference type="ARBA" id="ARBA00022448"/>
    </source>
</evidence>
<dbReference type="NCBIfam" id="TIGR01297">
    <property type="entry name" value="CDF"/>
    <property type="match status" value="1"/>
</dbReference>
<dbReference type="FunFam" id="1.20.1510.10:FF:000006">
    <property type="entry name" value="Divalent cation efflux transporter"/>
    <property type="match status" value="1"/>
</dbReference>
<dbReference type="SUPFAM" id="SSF161111">
    <property type="entry name" value="Cation efflux protein transmembrane domain-like"/>
    <property type="match status" value="1"/>
</dbReference>
<organism evidence="10">
    <name type="scientific">marine metagenome</name>
    <dbReference type="NCBI Taxonomy" id="408172"/>
    <lineage>
        <taxon>unclassified sequences</taxon>
        <taxon>metagenomes</taxon>
        <taxon>ecological metagenomes</taxon>
    </lineage>
</organism>
<feature type="domain" description="Cation efflux protein cytoplasmic" evidence="9">
    <location>
        <begin position="216"/>
        <end position="293"/>
    </location>
</feature>
<feature type="domain" description="Cation efflux protein transmembrane" evidence="8">
    <location>
        <begin position="18"/>
        <end position="211"/>
    </location>
</feature>
<proteinExistence type="inferred from homology"/>
<dbReference type="InterPro" id="IPR027469">
    <property type="entry name" value="Cation_efflux_TMD_sf"/>
</dbReference>
<dbReference type="GO" id="GO:0016020">
    <property type="term" value="C:membrane"/>
    <property type="evidence" value="ECO:0007669"/>
    <property type="project" value="UniProtKB-SubCell"/>
</dbReference>
<dbReference type="Gene3D" id="3.30.70.1350">
    <property type="entry name" value="Cation efflux protein, cytoplasmic domain"/>
    <property type="match status" value="1"/>
</dbReference>
<reference evidence="10" key="1">
    <citation type="submission" date="2018-05" db="EMBL/GenBank/DDBJ databases">
        <authorList>
            <person name="Lanie J.A."/>
            <person name="Ng W.-L."/>
            <person name="Kazmierczak K.M."/>
            <person name="Andrzejewski T.M."/>
            <person name="Davidsen T.M."/>
            <person name="Wayne K.J."/>
            <person name="Tettelin H."/>
            <person name="Glass J.I."/>
            <person name="Rusch D."/>
            <person name="Podicherti R."/>
            <person name="Tsui H.-C.T."/>
            <person name="Winkler M.E."/>
        </authorList>
    </citation>
    <scope>NUCLEOTIDE SEQUENCE</scope>
</reference>
<dbReference type="Pfam" id="PF16916">
    <property type="entry name" value="ZT_dimer"/>
    <property type="match status" value="1"/>
</dbReference>
<evidence type="ECO:0000256" key="7">
    <source>
        <dbReference type="SAM" id="Phobius"/>
    </source>
</evidence>
<dbReference type="GO" id="GO:0008324">
    <property type="term" value="F:monoatomic cation transmembrane transporter activity"/>
    <property type="evidence" value="ECO:0007669"/>
    <property type="project" value="InterPro"/>
</dbReference>
<dbReference type="PANTHER" id="PTHR43840:SF15">
    <property type="entry name" value="MITOCHONDRIAL METAL TRANSPORTER 1-RELATED"/>
    <property type="match status" value="1"/>
</dbReference>
<keyword evidence="6 7" id="KW-0472">Membrane</keyword>
<evidence type="ECO:0000256" key="6">
    <source>
        <dbReference type="ARBA" id="ARBA00023136"/>
    </source>
</evidence>
<dbReference type="PANTHER" id="PTHR43840">
    <property type="entry name" value="MITOCHONDRIAL METAL TRANSPORTER 1-RELATED"/>
    <property type="match status" value="1"/>
</dbReference>
<gene>
    <name evidence="10" type="ORF">METZ01_LOCUS265496</name>
</gene>
<name>A0A382JMS4_9ZZZZ</name>
<keyword evidence="4 7" id="KW-0812">Transmembrane</keyword>
<dbReference type="SUPFAM" id="SSF160240">
    <property type="entry name" value="Cation efflux protein cytoplasmic domain-like"/>
    <property type="match status" value="1"/>
</dbReference>
<evidence type="ECO:0000256" key="2">
    <source>
        <dbReference type="ARBA" id="ARBA00008114"/>
    </source>
</evidence>
<feature type="transmembrane region" description="Helical" evidence="7">
    <location>
        <begin position="186"/>
        <end position="204"/>
    </location>
</feature>
<keyword evidence="5 7" id="KW-1133">Transmembrane helix</keyword>
<feature type="transmembrane region" description="Helical" evidence="7">
    <location>
        <begin position="163"/>
        <end position="180"/>
    </location>
</feature>
<evidence type="ECO:0000313" key="10">
    <source>
        <dbReference type="EMBL" id="SVC12642.1"/>
    </source>
</evidence>
<sequence>MKAEAGALNYRQIRRITLIGTFIDLGLGFTKITVGYLATSQALVADGIHSLSDLVTDVLVIFAARQSSHAADDRHPYGHGRIQTLATVFLALSLGLVAILIGWDALRRMLDPGLLLAPGFWVLVVAAISALAKEGYFRYAVRYSKNHNSSLLKANAWHSRSDAMSSVAVIVGVVGVMAGIPWADAAAAIVVAILILIVAVRIGLEGADELIDTAVDPELELRIRAQIMTVEGILDTHELRTRRMGPKILADVHIRVDPRITVSEGHRIGDEVISRLKNTFIELDDVVVHVDPEDDTESLPTVFLPLRHVIEEKVSNCLSDLQIELGSRPSLR</sequence>
<dbReference type="InterPro" id="IPR058533">
    <property type="entry name" value="Cation_efflux_TM"/>
</dbReference>
<dbReference type="InterPro" id="IPR050291">
    <property type="entry name" value="CDF_Transporter"/>
</dbReference>
<keyword evidence="3" id="KW-0813">Transport</keyword>
<accession>A0A382JMS4</accession>
<protein>
    <submittedName>
        <fullName evidence="10">Uncharacterized protein</fullName>
    </submittedName>
</protein>
<feature type="non-terminal residue" evidence="10">
    <location>
        <position position="332"/>
    </location>
</feature>
<evidence type="ECO:0000259" key="8">
    <source>
        <dbReference type="Pfam" id="PF01545"/>
    </source>
</evidence>
<dbReference type="AlphaFoldDB" id="A0A382JMS4"/>
<dbReference type="InterPro" id="IPR036837">
    <property type="entry name" value="Cation_efflux_CTD_sf"/>
</dbReference>
<evidence type="ECO:0000259" key="9">
    <source>
        <dbReference type="Pfam" id="PF16916"/>
    </source>
</evidence>
<comment type="similarity">
    <text evidence="2">Belongs to the cation diffusion facilitator (CDF) transporter (TC 2.A.4) family.</text>
</comment>
<evidence type="ECO:0000256" key="4">
    <source>
        <dbReference type="ARBA" id="ARBA00022692"/>
    </source>
</evidence>